<proteinExistence type="predicted"/>
<dbReference type="Gene3D" id="3.40.50.2300">
    <property type="match status" value="1"/>
</dbReference>
<accession>A0A235EXA6</accession>
<reference evidence="5 6" key="1">
    <citation type="submission" date="2017-07" db="EMBL/GenBank/DDBJ databases">
        <title>Thauera sp. KNDSS-Mac4 genome sequence and assembly.</title>
        <authorList>
            <person name="Mayilraj S."/>
        </authorList>
    </citation>
    <scope>NUCLEOTIDE SEQUENCE [LARGE SCALE GENOMIC DNA]</scope>
    <source>
        <strain evidence="5 6">KNDSS-Mac4</strain>
    </source>
</reference>
<name>A0A235EXA6_9RHOO</name>
<dbReference type="SUPFAM" id="SSF52172">
    <property type="entry name" value="CheY-like"/>
    <property type="match status" value="1"/>
</dbReference>
<dbReference type="Proteomes" id="UP000215181">
    <property type="component" value="Unassembled WGS sequence"/>
</dbReference>
<evidence type="ECO:0000256" key="3">
    <source>
        <dbReference type="PROSITE-ProRule" id="PRU00169"/>
    </source>
</evidence>
<dbReference type="InterPro" id="IPR011006">
    <property type="entry name" value="CheY-like_superfamily"/>
</dbReference>
<dbReference type="InterPro" id="IPR001789">
    <property type="entry name" value="Sig_transdc_resp-reg_receiver"/>
</dbReference>
<dbReference type="RefSeq" id="WP_094268684.1">
    <property type="nucleotide sequence ID" value="NZ_NOIH01000013.1"/>
</dbReference>
<dbReference type="Pfam" id="PF00072">
    <property type="entry name" value="Response_reg"/>
    <property type="match status" value="1"/>
</dbReference>
<dbReference type="SMART" id="SM00448">
    <property type="entry name" value="REC"/>
    <property type="match status" value="1"/>
</dbReference>
<dbReference type="PROSITE" id="PS50110">
    <property type="entry name" value="RESPONSE_REGULATORY"/>
    <property type="match status" value="1"/>
</dbReference>
<evidence type="ECO:0000256" key="2">
    <source>
        <dbReference type="ARBA" id="ARBA00023012"/>
    </source>
</evidence>
<comment type="caution">
    <text evidence="5">The sequence shown here is derived from an EMBL/GenBank/DDBJ whole genome shotgun (WGS) entry which is preliminary data.</text>
</comment>
<feature type="domain" description="Response regulatory" evidence="4">
    <location>
        <begin position="2"/>
        <end position="117"/>
    </location>
</feature>
<evidence type="ECO:0000259" key="4">
    <source>
        <dbReference type="PROSITE" id="PS50110"/>
    </source>
</evidence>
<gene>
    <name evidence="5" type="ORF">CGK74_11875</name>
</gene>
<keyword evidence="1 3" id="KW-0597">Phosphoprotein</keyword>
<sequence>MKILIVDDHPINRTLPATWLARRGHEVVERGDGLQALELIAQERFDAVLLDIGMPGVSGLDVCRRLRASEGPDRLHIVAYTAHAIPEMLDEMREAGFDEILIKPITEEDLLRALRLT</sequence>
<evidence type="ECO:0000313" key="6">
    <source>
        <dbReference type="Proteomes" id="UP000215181"/>
    </source>
</evidence>
<dbReference type="EMBL" id="NOIH01000013">
    <property type="protein sequence ID" value="OYD53640.1"/>
    <property type="molecule type" value="Genomic_DNA"/>
</dbReference>
<dbReference type="PANTHER" id="PTHR45339:SF1">
    <property type="entry name" value="HYBRID SIGNAL TRANSDUCTION HISTIDINE KINASE J"/>
    <property type="match status" value="1"/>
</dbReference>
<dbReference type="AlphaFoldDB" id="A0A235EXA6"/>
<feature type="modified residue" description="4-aspartylphosphate" evidence="3">
    <location>
        <position position="51"/>
    </location>
</feature>
<organism evidence="5 6">
    <name type="scientific">Thauera propionica</name>
    <dbReference type="NCBI Taxonomy" id="2019431"/>
    <lineage>
        <taxon>Bacteria</taxon>
        <taxon>Pseudomonadati</taxon>
        <taxon>Pseudomonadota</taxon>
        <taxon>Betaproteobacteria</taxon>
        <taxon>Rhodocyclales</taxon>
        <taxon>Zoogloeaceae</taxon>
        <taxon>Thauera</taxon>
    </lineage>
</organism>
<dbReference type="OrthoDB" id="9179585at2"/>
<evidence type="ECO:0000313" key="5">
    <source>
        <dbReference type="EMBL" id="OYD53640.1"/>
    </source>
</evidence>
<keyword evidence="6" id="KW-1185">Reference proteome</keyword>
<dbReference type="GO" id="GO:0000160">
    <property type="term" value="P:phosphorelay signal transduction system"/>
    <property type="evidence" value="ECO:0007669"/>
    <property type="project" value="UniProtKB-KW"/>
</dbReference>
<evidence type="ECO:0000256" key="1">
    <source>
        <dbReference type="ARBA" id="ARBA00022553"/>
    </source>
</evidence>
<protein>
    <submittedName>
        <fullName evidence="5">Response regulator</fullName>
    </submittedName>
</protein>
<dbReference type="PANTHER" id="PTHR45339">
    <property type="entry name" value="HYBRID SIGNAL TRANSDUCTION HISTIDINE KINASE J"/>
    <property type="match status" value="1"/>
</dbReference>
<keyword evidence="2" id="KW-0902">Two-component regulatory system</keyword>
<dbReference type="CDD" id="cd17546">
    <property type="entry name" value="REC_hyHK_CKI1_RcsC-like"/>
    <property type="match status" value="1"/>
</dbReference>